<protein>
    <recommendedName>
        <fullName evidence="3">Ornithine decarboxylase antizyme</fullName>
    </recommendedName>
</protein>
<proteinExistence type="inferred from homology"/>
<evidence type="ECO:0000256" key="2">
    <source>
        <dbReference type="ARBA" id="ARBA00011836"/>
    </source>
</evidence>
<dbReference type="Pfam" id="PF02100">
    <property type="entry name" value="ODC_AZ"/>
    <property type="match status" value="1"/>
</dbReference>
<dbReference type="InterPro" id="IPR002993">
    <property type="entry name" value="ODC_AZ"/>
</dbReference>
<gene>
    <name evidence="5" type="ORF">MSPICULIGERA_LOCUS4745</name>
</gene>
<dbReference type="GO" id="GO:0005737">
    <property type="term" value="C:cytoplasm"/>
    <property type="evidence" value="ECO:0007669"/>
    <property type="project" value="TreeGrafter"/>
</dbReference>
<sequence length="130" mass="14717">MSNLVSQNSTTCATGAELAQKVAAVSPDWKWAPLDESTLAILVPSDQDPRMVSKEYFVSMLEYCEDLQMEQVIALFDRKDVDLSNTFAKTLRYIGFRALSPTTFPPRLTPRLTLPWSTRSKYPPIILLLF</sequence>
<evidence type="ECO:0000256" key="1">
    <source>
        <dbReference type="ARBA" id="ARBA00008796"/>
    </source>
</evidence>
<dbReference type="PANTHER" id="PTHR10279">
    <property type="entry name" value="ORNITHINE DECARBOXYLASE ANTIZYME"/>
    <property type="match status" value="1"/>
</dbReference>
<dbReference type="InterPro" id="IPR016181">
    <property type="entry name" value="Acyl_CoA_acyltransferase"/>
</dbReference>
<comment type="caution">
    <text evidence="5">The sequence shown here is derived from an EMBL/GenBank/DDBJ whole genome shotgun (WGS) entry which is preliminary data.</text>
</comment>
<dbReference type="Gene3D" id="3.40.630.60">
    <property type="match status" value="1"/>
</dbReference>
<name>A0AA36CDN5_9BILA</name>
<organism evidence="5 6">
    <name type="scientific">Mesorhabditis spiculigera</name>
    <dbReference type="NCBI Taxonomy" id="96644"/>
    <lineage>
        <taxon>Eukaryota</taxon>
        <taxon>Metazoa</taxon>
        <taxon>Ecdysozoa</taxon>
        <taxon>Nematoda</taxon>
        <taxon>Chromadorea</taxon>
        <taxon>Rhabditida</taxon>
        <taxon>Rhabditina</taxon>
        <taxon>Rhabditomorpha</taxon>
        <taxon>Rhabditoidea</taxon>
        <taxon>Rhabditidae</taxon>
        <taxon>Mesorhabditinae</taxon>
        <taxon>Mesorhabditis</taxon>
    </lineage>
</organism>
<dbReference type="SUPFAM" id="SSF55729">
    <property type="entry name" value="Acyl-CoA N-acyltransferases (Nat)"/>
    <property type="match status" value="1"/>
</dbReference>
<evidence type="ECO:0000256" key="4">
    <source>
        <dbReference type="ARBA" id="ARBA00022758"/>
    </source>
</evidence>
<dbReference type="PANTHER" id="PTHR10279:SF10">
    <property type="entry name" value="ORNITHINE DECARBOXYLASE ANTIZYME"/>
    <property type="match status" value="1"/>
</dbReference>
<dbReference type="InterPro" id="IPR038581">
    <property type="entry name" value="ODC_AZ_sf"/>
</dbReference>
<dbReference type="GO" id="GO:0075523">
    <property type="term" value="P:viral translational frameshifting"/>
    <property type="evidence" value="ECO:0007669"/>
    <property type="project" value="UniProtKB-KW"/>
</dbReference>
<accession>A0AA36CDN5</accession>
<dbReference type="EMBL" id="CATQJA010001164">
    <property type="protein sequence ID" value="CAJ0566129.1"/>
    <property type="molecule type" value="Genomic_DNA"/>
</dbReference>
<feature type="non-terminal residue" evidence="5">
    <location>
        <position position="1"/>
    </location>
</feature>
<evidence type="ECO:0000256" key="3">
    <source>
        <dbReference type="ARBA" id="ARBA00017712"/>
    </source>
</evidence>
<evidence type="ECO:0000313" key="5">
    <source>
        <dbReference type="EMBL" id="CAJ0566129.1"/>
    </source>
</evidence>
<dbReference type="AlphaFoldDB" id="A0AA36CDN5"/>
<dbReference type="Proteomes" id="UP001177023">
    <property type="component" value="Unassembled WGS sequence"/>
</dbReference>
<dbReference type="GO" id="GO:0005634">
    <property type="term" value="C:nucleus"/>
    <property type="evidence" value="ECO:0007669"/>
    <property type="project" value="TreeGrafter"/>
</dbReference>
<reference evidence="5" key="1">
    <citation type="submission" date="2023-06" db="EMBL/GenBank/DDBJ databases">
        <authorList>
            <person name="Delattre M."/>
        </authorList>
    </citation>
    <scope>NUCLEOTIDE SEQUENCE</scope>
    <source>
        <strain evidence="5">AF72</strain>
    </source>
</reference>
<keyword evidence="6" id="KW-1185">Reference proteome</keyword>
<comment type="subunit">
    <text evidence="2">Interacts with ODC1 and thereby sterically blocks ODC homodimerization.</text>
</comment>
<dbReference type="GO" id="GO:0008073">
    <property type="term" value="F:ornithine decarboxylase inhibitor activity"/>
    <property type="evidence" value="ECO:0007669"/>
    <property type="project" value="InterPro"/>
</dbReference>
<comment type="similarity">
    <text evidence="1">Belongs to the ODC antizyme family.</text>
</comment>
<keyword evidence="4" id="KW-0688">Ribosomal frameshifting</keyword>
<dbReference type="GO" id="GO:0045732">
    <property type="term" value="P:positive regulation of protein catabolic process"/>
    <property type="evidence" value="ECO:0007669"/>
    <property type="project" value="TreeGrafter"/>
</dbReference>
<evidence type="ECO:0000313" key="6">
    <source>
        <dbReference type="Proteomes" id="UP001177023"/>
    </source>
</evidence>